<dbReference type="AlphaFoldDB" id="A0A1D1ZUI9"/>
<name>A0A1D1ZUI9_AUXPR</name>
<feature type="region of interest" description="Disordered" evidence="5">
    <location>
        <begin position="23"/>
        <end position="42"/>
    </location>
</feature>
<evidence type="ECO:0000256" key="4">
    <source>
        <dbReference type="ARBA" id="ARBA00023242"/>
    </source>
</evidence>
<keyword evidence="1" id="KW-0805">Transcription regulation</keyword>
<evidence type="ECO:0000256" key="1">
    <source>
        <dbReference type="ARBA" id="ARBA00023015"/>
    </source>
</evidence>
<dbReference type="NCBIfam" id="TIGR01557">
    <property type="entry name" value="myb_SHAQKYF"/>
    <property type="match status" value="1"/>
</dbReference>
<keyword evidence="3" id="KW-0804">Transcription</keyword>
<organism evidence="8">
    <name type="scientific">Auxenochlorella protothecoides</name>
    <name type="common">Green microalga</name>
    <name type="synonym">Chlorella protothecoides</name>
    <dbReference type="NCBI Taxonomy" id="3075"/>
    <lineage>
        <taxon>Eukaryota</taxon>
        <taxon>Viridiplantae</taxon>
        <taxon>Chlorophyta</taxon>
        <taxon>core chlorophytes</taxon>
        <taxon>Trebouxiophyceae</taxon>
        <taxon>Chlorellales</taxon>
        <taxon>Chlorellaceae</taxon>
        <taxon>Auxenochlorella</taxon>
    </lineage>
</organism>
<dbReference type="InterPro" id="IPR009057">
    <property type="entry name" value="Homeodomain-like_sf"/>
</dbReference>
<feature type="region of interest" description="Disordered" evidence="5">
    <location>
        <begin position="265"/>
        <end position="341"/>
    </location>
</feature>
<feature type="compositionally biased region" description="Basic residues" evidence="5">
    <location>
        <begin position="312"/>
        <end position="328"/>
    </location>
</feature>
<dbReference type="PANTHER" id="PTHR44191">
    <property type="entry name" value="TRANSCRIPTION FACTOR KUA1"/>
    <property type="match status" value="1"/>
</dbReference>
<evidence type="ECO:0000259" key="6">
    <source>
        <dbReference type="PROSITE" id="PS50090"/>
    </source>
</evidence>
<feature type="region of interest" description="Disordered" evidence="5">
    <location>
        <begin position="109"/>
        <end position="149"/>
    </location>
</feature>
<gene>
    <name evidence="8" type="ORF">g.16214</name>
</gene>
<evidence type="ECO:0000256" key="3">
    <source>
        <dbReference type="ARBA" id="ARBA00023163"/>
    </source>
</evidence>
<dbReference type="InterPro" id="IPR001005">
    <property type="entry name" value="SANT/Myb"/>
</dbReference>
<feature type="domain" description="HTH myb-type" evidence="7">
    <location>
        <begin position="34"/>
        <end position="90"/>
    </location>
</feature>
<evidence type="ECO:0000256" key="5">
    <source>
        <dbReference type="SAM" id="MobiDB-lite"/>
    </source>
</evidence>
<sequence length="367" mass="37732">MCASPLAGFELPPRLTLNEELARSEKQRYGGGRKECRKGEPWSETEHAAFLAGLRQLGKGQWKHISLLYVPSRTPTQVASHAQKHFLRAAGATKRRSRFTAVEAAVTHQQALGARSPPGDATAGHATALSPPTGAEAARCSPAAQPSGDASVPLGALHPTALLPQPGAVAEGKPFFPLGPHGIPILPTTPGRIKVTFTYDPPEPAPRAPGAAPAKRLAGTRFAAVKCEAGGAPGPHSPPAPPRDLTREAQLAALSALSAQLAASGVATAARSTRPRRDPRPALRTSPPPPRAASSGSAPPAPAEPSPEQGRRGGRGAQRRAVPRRPPRQRSQGSASGCATDTGSLAALAGVAAALSQDSDSFSGVWP</sequence>
<protein>
    <submittedName>
        <fullName evidence="8">Uncharacterized protein</fullName>
    </submittedName>
</protein>
<feature type="domain" description="Myb-like" evidence="6">
    <location>
        <begin position="34"/>
        <end position="86"/>
    </location>
</feature>
<dbReference type="SUPFAM" id="SSF46689">
    <property type="entry name" value="Homeodomain-like"/>
    <property type="match status" value="1"/>
</dbReference>
<accession>A0A1D1ZUI9</accession>
<evidence type="ECO:0000256" key="2">
    <source>
        <dbReference type="ARBA" id="ARBA00023125"/>
    </source>
</evidence>
<dbReference type="InterPro" id="IPR017930">
    <property type="entry name" value="Myb_dom"/>
</dbReference>
<dbReference type="GO" id="GO:0003677">
    <property type="term" value="F:DNA binding"/>
    <property type="evidence" value="ECO:0007669"/>
    <property type="project" value="UniProtKB-KW"/>
</dbReference>
<dbReference type="Pfam" id="PF00249">
    <property type="entry name" value="Myb_DNA-binding"/>
    <property type="match status" value="1"/>
</dbReference>
<dbReference type="GO" id="GO:0006355">
    <property type="term" value="P:regulation of DNA-templated transcription"/>
    <property type="evidence" value="ECO:0007669"/>
    <property type="project" value="UniProtKB-ARBA"/>
</dbReference>
<dbReference type="PROSITE" id="PS50090">
    <property type="entry name" value="MYB_LIKE"/>
    <property type="match status" value="1"/>
</dbReference>
<dbReference type="SMART" id="SM00717">
    <property type="entry name" value="SANT"/>
    <property type="match status" value="1"/>
</dbReference>
<dbReference type="Gene3D" id="1.10.10.60">
    <property type="entry name" value="Homeodomain-like"/>
    <property type="match status" value="1"/>
</dbReference>
<dbReference type="InterPro" id="IPR052245">
    <property type="entry name" value="Plant_Stress_Dev_TF"/>
</dbReference>
<reference evidence="8" key="1">
    <citation type="submission" date="2015-08" db="EMBL/GenBank/DDBJ databases">
        <authorList>
            <person name="Babu N.S."/>
            <person name="Beckwith C.J."/>
            <person name="Beseler K.G."/>
            <person name="Brison A."/>
            <person name="Carone J.V."/>
            <person name="Caskin T.P."/>
            <person name="Diamond M."/>
            <person name="Durham M.E."/>
            <person name="Foxe J.M."/>
            <person name="Go M."/>
            <person name="Henderson B.A."/>
            <person name="Jones I.B."/>
            <person name="McGettigan J.A."/>
            <person name="Micheletti S.J."/>
            <person name="Nasrallah M.E."/>
            <person name="Ortiz D."/>
            <person name="Piller C.R."/>
            <person name="Privatt S.R."/>
            <person name="Schneider S.L."/>
            <person name="Sharp S."/>
            <person name="Smith T.C."/>
            <person name="Stanton J.D."/>
            <person name="Ullery H.E."/>
            <person name="Wilson R.J."/>
            <person name="Serrano M.G."/>
            <person name="Buck G."/>
            <person name="Lee V."/>
            <person name="Wang Y."/>
            <person name="Carvalho R."/>
            <person name="Voegtly L."/>
            <person name="Shi R."/>
            <person name="Duckworth R."/>
            <person name="Johnson A."/>
            <person name="Loviza R."/>
            <person name="Walstead R."/>
            <person name="Shah Z."/>
            <person name="Kiflezghi M."/>
            <person name="Wade K."/>
            <person name="Ball S.L."/>
            <person name="Bradley K.W."/>
            <person name="Asai D.J."/>
            <person name="Bowman C.A."/>
            <person name="Russell D.A."/>
            <person name="Pope W.H."/>
            <person name="Jacobs-Sera D."/>
            <person name="Hendrix R.W."/>
            <person name="Hatfull G.F."/>
        </authorList>
    </citation>
    <scope>NUCLEOTIDE SEQUENCE</scope>
</reference>
<evidence type="ECO:0000313" key="8">
    <source>
        <dbReference type="EMBL" id="JAT70333.1"/>
    </source>
</evidence>
<dbReference type="EMBL" id="GDKF01008289">
    <property type="protein sequence ID" value="JAT70333.1"/>
    <property type="molecule type" value="Transcribed_RNA"/>
</dbReference>
<dbReference type="PROSITE" id="PS51294">
    <property type="entry name" value="HTH_MYB"/>
    <property type="match status" value="1"/>
</dbReference>
<dbReference type="InterPro" id="IPR006447">
    <property type="entry name" value="Myb_dom_plants"/>
</dbReference>
<dbReference type="PANTHER" id="PTHR44191:SF62">
    <property type="entry name" value="OS04G0341900 PROTEIN"/>
    <property type="match status" value="1"/>
</dbReference>
<dbReference type="CDD" id="cd00167">
    <property type="entry name" value="SANT"/>
    <property type="match status" value="1"/>
</dbReference>
<evidence type="ECO:0000259" key="7">
    <source>
        <dbReference type="PROSITE" id="PS51294"/>
    </source>
</evidence>
<keyword evidence="2" id="KW-0238">DNA-binding</keyword>
<keyword evidence="4" id="KW-0539">Nucleus</keyword>
<proteinExistence type="predicted"/>